<feature type="binding site" evidence="5">
    <location>
        <begin position="79"/>
        <end position="81"/>
    </location>
    <ligand>
        <name>substrate</name>
    </ligand>
</feature>
<dbReference type="EMBL" id="AP017368">
    <property type="protein sequence ID" value="BAV91658.1"/>
    <property type="molecule type" value="Genomic_DNA"/>
</dbReference>
<dbReference type="PANTHER" id="PTHR34354:SF1">
    <property type="entry name" value="NADPH-DEPENDENT 7-CYANO-7-DEAZAGUANINE REDUCTASE"/>
    <property type="match status" value="1"/>
</dbReference>
<sequence>MASRSQDQTQNLRVLGTGRLSPAKNGPGAYLLESFGNCYPARMYVISIVFPEFTSLCPVTGQPDTGVICVEYIPDALCVESKSFKLYMFAFRNHQSFMETITNTVLDDLRVAIAPRWCRVKGFFAPRGGTRIHVFAEDFKQMSMEQDACVREAARAWKTEPCPHTVQPYAVV</sequence>
<keyword evidence="7" id="KW-1185">Reference proteome</keyword>
<gene>
    <name evidence="5 6" type="primary">queF</name>
    <name evidence="6" type="ORF">RSDT_0146</name>
</gene>
<evidence type="ECO:0000256" key="5">
    <source>
        <dbReference type="HAMAP-Rule" id="MF_00818"/>
    </source>
</evidence>
<keyword evidence="4 5" id="KW-0560">Oxidoreductase</keyword>
<dbReference type="InterPro" id="IPR016856">
    <property type="entry name" value="QueF_type1"/>
</dbReference>
<dbReference type="GO" id="GO:0033739">
    <property type="term" value="F:preQ1 synthase activity"/>
    <property type="evidence" value="ECO:0007669"/>
    <property type="project" value="UniProtKB-UniRule"/>
</dbReference>
<dbReference type="PANTHER" id="PTHR34354">
    <property type="entry name" value="NADPH-DEPENDENT 7-CYANO-7-DEAZAGUANINE REDUCTASE"/>
    <property type="match status" value="1"/>
</dbReference>
<dbReference type="InterPro" id="IPR029500">
    <property type="entry name" value="QueF"/>
</dbReference>
<comment type="subcellular location">
    <subcellularLocation>
        <location evidence="5">Cytoplasm</location>
    </subcellularLocation>
</comment>
<keyword evidence="3 5" id="KW-0521">NADP</keyword>
<accession>A0A1J1DP96</accession>
<comment type="similarity">
    <text evidence="5">Belongs to the GTP cyclohydrolase I family. QueF type 1 subfamily.</text>
</comment>
<dbReference type="InterPro" id="IPR043133">
    <property type="entry name" value="GTP-CH-I_C/QueF"/>
</dbReference>
<dbReference type="AlphaFoldDB" id="A0A1J1DP96"/>
<feature type="active site" description="Proton donor" evidence="5">
    <location>
        <position position="64"/>
    </location>
</feature>
<dbReference type="Gene3D" id="3.30.1130.10">
    <property type="match status" value="1"/>
</dbReference>
<dbReference type="GO" id="GO:0005737">
    <property type="term" value="C:cytoplasm"/>
    <property type="evidence" value="ECO:0007669"/>
    <property type="project" value="UniProtKB-SubCell"/>
</dbReference>
<dbReference type="NCBIfam" id="TIGR03139">
    <property type="entry name" value="QueF-II"/>
    <property type="match status" value="1"/>
</dbReference>
<dbReference type="HAMAP" id="MF_00818">
    <property type="entry name" value="QueF_type1"/>
    <property type="match status" value="1"/>
</dbReference>
<feature type="binding site" evidence="5">
    <location>
        <begin position="98"/>
        <end position="99"/>
    </location>
    <ligand>
        <name>substrate</name>
    </ligand>
</feature>
<organism evidence="6 7">
    <name type="scientific">Candidatus Desulfovibrio trichonymphae</name>
    <dbReference type="NCBI Taxonomy" id="1725232"/>
    <lineage>
        <taxon>Bacteria</taxon>
        <taxon>Pseudomonadati</taxon>
        <taxon>Thermodesulfobacteriota</taxon>
        <taxon>Desulfovibrionia</taxon>
        <taxon>Desulfovibrionales</taxon>
        <taxon>Desulfovibrionaceae</taxon>
        <taxon>Desulfovibrio</taxon>
    </lineage>
</organism>
<evidence type="ECO:0000256" key="1">
    <source>
        <dbReference type="ARBA" id="ARBA00022490"/>
    </source>
</evidence>
<dbReference type="Pfam" id="PF14489">
    <property type="entry name" value="QueF"/>
    <property type="match status" value="1"/>
</dbReference>
<dbReference type="RefSeq" id="WP_096399203.1">
    <property type="nucleotide sequence ID" value="NZ_AP017368.1"/>
</dbReference>
<dbReference type="UniPathway" id="UPA00392"/>
<evidence type="ECO:0000256" key="3">
    <source>
        <dbReference type="ARBA" id="ARBA00022857"/>
    </source>
</evidence>
<keyword evidence="1 5" id="KW-0963">Cytoplasm</keyword>
<dbReference type="GO" id="GO:0008616">
    <property type="term" value="P:tRNA queuosine(34) biosynthetic process"/>
    <property type="evidence" value="ECO:0007669"/>
    <property type="project" value="UniProtKB-UniRule"/>
</dbReference>
<comment type="pathway">
    <text evidence="5">tRNA modification; tRNA-queuosine biosynthesis.</text>
</comment>
<dbReference type="OrthoDB" id="9789995at2"/>
<dbReference type="InterPro" id="IPR050084">
    <property type="entry name" value="NADPH_dep_7-cyano-7-deazaG_red"/>
</dbReference>
<evidence type="ECO:0000313" key="7">
    <source>
        <dbReference type="Proteomes" id="UP000242645"/>
    </source>
</evidence>
<feature type="active site" description="Thioimide intermediate" evidence="5">
    <location>
        <position position="57"/>
    </location>
</feature>
<evidence type="ECO:0000256" key="4">
    <source>
        <dbReference type="ARBA" id="ARBA00023002"/>
    </source>
</evidence>
<dbReference type="KEGG" id="dtr:RSDT_0146"/>
<dbReference type="SUPFAM" id="SSF55620">
    <property type="entry name" value="Tetrahydrobiopterin biosynthesis enzymes-like"/>
    <property type="match status" value="1"/>
</dbReference>
<keyword evidence="2 5" id="KW-0671">Queuosine biosynthesis</keyword>
<comment type="function">
    <text evidence="5">Catalyzes the NADPH-dependent reduction of 7-cyano-7-deazaguanine (preQ0) to 7-aminomethyl-7-deazaguanine (preQ1).</text>
</comment>
<reference evidence="6 7" key="1">
    <citation type="journal article" date="2017" name="ISME J.">
        <title>Genome of 'Ca. Desulfovibrio trichonymphae', an H2-oxidizing bacterium in a tripartite symbiotic system within a protist cell in the termite gut.</title>
        <authorList>
            <person name="Kuwahara H."/>
            <person name="Yuki M."/>
            <person name="Izawa K."/>
            <person name="Ohkuma M."/>
            <person name="Hongoh Y."/>
        </authorList>
    </citation>
    <scope>NUCLEOTIDE SEQUENCE [LARGE SCALE GENOMIC DNA]</scope>
    <source>
        <strain evidence="6 7">Rs-N31</strain>
    </source>
</reference>
<dbReference type="EC" id="1.7.1.13" evidence="5"/>
<evidence type="ECO:0000256" key="2">
    <source>
        <dbReference type="ARBA" id="ARBA00022785"/>
    </source>
</evidence>
<comment type="catalytic activity">
    <reaction evidence="5">
        <text>7-aminomethyl-7-carbaguanine + 2 NADP(+) = 7-cyano-7-carbaguanine + 2 NADPH + 3 H(+)</text>
        <dbReference type="Rhea" id="RHEA:13409"/>
        <dbReference type="ChEBI" id="CHEBI:15378"/>
        <dbReference type="ChEBI" id="CHEBI:45075"/>
        <dbReference type="ChEBI" id="CHEBI:57783"/>
        <dbReference type="ChEBI" id="CHEBI:58349"/>
        <dbReference type="ChEBI" id="CHEBI:58703"/>
        <dbReference type="EC" id="1.7.1.13"/>
    </reaction>
</comment>
<dbReference type="Proteomes" id="UP000242645">
    <property type="component" value="Chromosome"/>
</dbReference>
<name>A0A1J1DP96_9BACT</name>
<proteinExistence type="inferred from homology"/>
<evidence type="ECO:0000313" key="6">
    <source>
        <dbReference type="EMBL" id="BAV91658.1"/>
    </source>
</evidence>
<protein>
    <recommendedName>
        <fullName evidence="5">NADPH-dependent 7-cyano-7-deazaguanine reductase</fullName>
        <ecNumber evidence="5">1.7.1.13</ecNumber>
    </recommendedName>
    <alternativeName>
        <fullName evidence="5">7-cyano-7-carbaguanine reductase</fullName>
    </alternativeName>
    <alternativeName>
        <fullName evidence="5">NADPH-dependent nitrile oxidoreductase</fullName>
    </alternativeName>
    <alternativeName>
        <fullName evidence="5">PreQ(0) reductase</fullName>
    </alternativeName>
</protein>